<dbReference type="AlphaFoldDB" id="A0A956SI62"/>
<dbReference type="Pfam" id="PF01695">
    <property type="entry name" value="IstB_IS21"/>
    <property type="match status" value="1"/>
</dbReference>
<dbReference type="InterPro" id="IPR027417">
    <property type="entry name" value="P-loop_NTPase"/>
</dbReference>
<comment type="caution">
    <text evidence="5">The sequence shown here is derived from an EMBL/GenBank/DDBJ whole genome shotgun (WGS) entry which is preliminary data.</text>
</comment>
<keyword evidence="2" id="KW-0067">ATP-binding</keyword>
<dbReference type="Proteomes" id="UP000739538">
    <property type="component" value="Unassembled WGS sequence"/>
</dbReference>
<dbReference type="InterPro" id="IPR028350">
    <property type="entry name" value="DNAC/IstB-like"/>
</dbReference>
<reference evidence="5" key="2">
    <citation type="journal article" date="2021" name="Microbiome">
        <title>Successional dynamics and alternative stable states in a saline activated sludge microbial community over 9 years.</title>
        <authorList>
            <person name="Wang Y."/>
            <person name="Ye J."/>
            <person name="Ju F."/>
            <person name="Liu L."/>
            <person name="Boyd J.A."/>
            <person name="Deng Y."/>
            <person name="Parks D.H."/>
            <person name="Jiang X."/>
            <person name="Yin X."/>
            <person name="Woodcroft B.J."/>
            <person name="Tyson G.W."/>
            <person name="Hugenholtz P."/>
            <person name="Polz M.F."/>
            <person name="Zhang T."/>
        </authorList>
    </citation>
    <scope>NUCLEOTIDE SEQUENCE</scope>
    <source>
        <strain evidence="5">HKST-UBA02</strain>
    </source>
</reference>
<dbReference type="GO" id="GO:0005524">
    <property type="term" value="F:ATP binding"/>
    <property type="evidence" value="ECO:0007669"/>
    <property type="project" value="UniProtKB-KW"/>
</dbReference>
<evidence type="ECO:0000313" key="5">
    <source>
        <dbReference type="EMBL" id="MCA9759203.1"/>
    </source>
</evidence>
<dbReference type="GO" id="GO:0006260">
    <property type="term" value="P:DNA replication"/>
    <property type="evidence" value="ECO:0007669"/>
    <property type="project" value="TreeGrafter"/>
</dbReference>
<evidence type="ECO:0000259" key="4">
    <source>
        <dbReference type="Pfam" id="PF01695"/>
    </source>
</evidence>
<feature type="domain" description="IstB-like ATP-binding" evidence="4">
    <location>
        <begin position="9"/>
        <end position="243"/>
    </location>
</feature>
<dbReference type="NCBIfam" id="NF038214">
    <property type="entry name" value="IS21_help_AAA"/>
    <property type="match status" value="1"/>
</dbReference>
<evidence type="ECO:0000313" key="6">
    <source>
        <dbReference type="Proteomes" id="UP000739538"/>
    </source>
</evidence>
<evidence type="ECO:0000256" key="1">
    <source>
        <dbReference type="ARBA" id="ARBA00022741"/>
    </source>
</evidence>
<reference evidence="5" key="1">
    <citation type="submission" date="2020-04" db="EMBL/GenBank/DDBJ databases">
        <authorList>
            <person name="Zhang T."/>
        </authorList>
    </citation>
    <scope>NUCLEOTIDE SEQUENCE</scope>
    <source>
        <strain evidence="5">HKST-UBA02</strain>
    </source>
</reference>
<dbReference type="PANTHER" id="PTHR30050:SF4">
    <property type="entry name" value="ATP-BINDING PROTEIN RV3427C IN INSERTION SEQUENCE-RELATED"/>
    <property type="match status" value="1"/>
</dbReference>
<protein>
    <submittedName>
        <fullName evidence="5">IS21-like element helper ATPase IstB</fullName>
    </submittedName>
</protein>
<name>A0A956SI62_UNCEI</name>
<dbReference type="Gene3D" id="3.40.50.300">
    <property type="entry name" value="P-loop containing nucleotide triphosphate hydrolases"/>
    <property type="match status" value="1"/>
</dbReference>
<dbReference type="EMBL" id="JAGQHS010000285">
    <property type="protein sequence ID" value="MCA9759203.1"/>
    <property type="molecule type" value="Genomic_DNA"/>
</dbReference>
<dbReference type="PIRSF" id="PIRSF003073">
    <property type="entry name" value="DNAC_TnpB_IstB"/>
    <property type="match status" value="1"/>
</dbReference>
<proteinExistence type="predicted"/>
<evidence type="ECO:0000256" key="2">
    <source>
        <dbReference type="ARBA" id="ARBA00022840"/>
    </source>
</evidence>
<evidence type="ECO:0000256" key="3">
    <source>
        <dbReference type="SAM" id="MobiDB-lite"/>
    </source>
</evidence>
<dbReference type="InterPro" id="IPR047661">
    <property type="entry name" value="IstB"/>
</dbReference>
<accession>A0A956SI62</accession>
<organism evidence="5 6">
    <name type="scientific">Eiseniibacteriota bacterium</name>
    <dbReference type="NCBI Taxonomy" id="2212470"/>
    <lineage>
        <taxon>Bacteria</taxon>
        <taxon>Candidatus Eiseniibacteriota</taxon>
    </lineage>
</organism>
<dbReference type="PANTHER" id="PTHR30050">
    <property type="entry name" value="CHROMOSOMAL REPLICATION INITIATOR PROTEIN DNAA"/>
    <property type="match status" value="1"/>
</dbReference>
<dbReference type="CDD" id="cd00009">
    <property type="entry name" value="AAA"/>
    <property type="match status" value="1"/>
</dbReference>
<sequence>MEIKPSLKTVLKRLKLSGVLDTLPDRAAYAKKTSLPLTDFLELILQDEIDRREEKNLSLRLRKATFDDVRSLEDFDWDAPITFDRDRVRDLFSLGFIERAEDVLFLGPVGVGKTLLACCLGHAACRAGRSVLFLRADQLFKELRQAQADHSREKVIRRLLAPDLLVVDDFGLRRLDSSQSSDIYEIVVERHRRASTIFTSNRAVEEWIPLFDDPVLAQSALDRLAHNAHQVVIEGDSYRRKLRPGAPGSEAKEPAVRRKRKRA</sequence>
<keyword evidence="1" id="KW-0547">Nucleotide-binding</keyword>
<dbReference type="SUPFAM" id="SSF52540">
    <property type="entry name" value="P-loop containing nucleoside triphosphate hydrolases"/>
    <property type="match status" value="1"/>
</dbReference>
<feature type="region of interest" description="Disordered" evidence="3">
    <location>
        <begin position="239"/>
        <end position="263"/>
    </location>
</feature>
<gene>
    <name evidence="5" type="primary">istB</name>
    <name evidence="5" type="ORF">KDA27_25640</name>
</gene>
<dbReference type="InterPro" id="IPR002611">
    <property type="entry name" value="IstB_ATP-bd"/>
</dbReference>